<gene>
    <name evidence="1" type="ORF">RRG08_022995</name>
</gene>
<evidence type="ECO:0000313" key="2">
    <source>
        <dbReference type="Proteomes" id="UP001283361"/>
    </source>
</evidence>
<dbReference type="AlphaFoldDB" id="A0AAE1DX94"/>
<comment type="caution">
    <text evidence="1">The sequence shown here is derived from an EMBL/GenBank/DDBJ whole genome shotgun (WGS) entry which is preliminary data.</text>
</comment>
<protein>
    <submittedName>
        <fullName evidence="1">Uncharacterized protein</fullName>
    </submittedName>
</protein>
<dbReference type="EMBL" id="JAWDGP010001973">
    <property type="protein sequence ID" value="KAK3786374.1"/>
    <property type="molecule type" value="Genomic_DNA"/>
</dbReference>
<sequence length="69" mass="8085">MARSPLNPKRLLSRHVFNTSAREDLWRKLEGLGILPGKKFDAYFYRSLRLWAGIWAGSEVHVDEKEEEL</sequence>
<name>A0AAE1DX94_9GAST</name>
<evidence type="ECO:0000313" key="1">
    <source>
        <dbReference type="EMBL" id="KAK3786374.1"/>
    </source>
</evidence>
<dbReference type="Proteomes" id="UP001283361">
    <property type="component" value="Unassembled WGS sequence"/>
</dbReference>
<reference evidence="1" key="1">
    <citation type="journal article" date="2023" name="G3 (Bethesda)">
        <title>A reference genome for the long-term kleptoplast-retaining sea slug Elysia crispata morphotype clarki.</title>
        <authorList>
            <person name="Eastman K.E."/>
            <person name="Pendleton A.L."/>
            <person name="Shaikh M.A."/>
            <person name="Suttiyut T."/>
            <person name="Ogas R."/>
            <person name="Tomko P."/>
            <person name="Gavelis G."/>
            <person name="Widhalm J.R."/>
            <person name="Wisecaver J.H."/>
        </authorList>
    </citation>
    <scope>NUCLEOTIDE SEQUENCE</scope>
    <source>
        <strain evidence="1">ECLA1</strain>
    </source>
</reference>
<keyword evidence="2" id="KW-1185">Reference proteome</keyword>
<organism evidence="1 2">
    <name type="scientific">Elysia crispata</name>
    <name type="common">lettuce slug</name>
    <dbReference type="NCBI Taxonomy" id="231223"/>
    <lineage>
        <taxon>Eukaryota</taxon>
        <taxon>Metazoa</taxon>
        <taxon>Spiralia</taxon>
        <taxon>Lophotrochozoa</taxon>
        <taxon>Mollusca</taxon>
        <taxon>Gastropoda</taxon>
        <taxon>Heterobranchia</taxon>
        <taxon>Euthyneura</taxon>
        <taxon>Panpulmonata</taxon>
        <taxon>Sacoglossa</taxon>
        <taxon>Placobranchoidea</taxon>
        <taxon>Plakobranchidae</taxon>
        <taxon>Elysia</taxon>
    </lineage>
</organism>
<accession>A0AAE1DX94</accession>
<proteinExistence type="predicted"/>